<evidence type="ECO:0000256" key="11">
    <source>
        <dbReference type="ARBA" id="ARBA00022833"/>
    </source>
</evidence>
<dbReference type="AlphaFoldDB" id="A0A2Z7ANK6"/>
<keyword evidence="14" id="KW-0234">DNA repair</keyword>
<evidence type="ECO:0000256" key="4">
    <source>
        <dbReference type="ARBA" id="ARBA00022723"/>
    </source>
</evidence>
<dbReference type="Proteomes" id="UP000250235">
    <property type="component" value="Unassembled WGS sequence"/>
</dbReference>
<dbReference type="FunFam" id="3.40.50.300:FF:002270">
    <property type="entry name" value="Probable DNA helicase MCM9"/>
    <property type="match status" value="1"/>
</dbReference>
<keyword evidence="6 22" id="KW-0547">Nucleotide-binding</keyword>
<dbReference type="InterPro" id="IPR031327">
    <property type="entry name" value="MCM"/>
</dbReference>
<dbReference type="GO" id="GO:0017116">
    <property type="term" value="F:single-stranded DNA helicase activity"/>
    <property type="evidence" value="ECO:0007669"/>
    <property type="project" value="TreeGrafter"/>
</dbReference>
<evidence type="ECO:0000256" key="12">
    <source>
        <dbReference type="ARBA" id="ARBA00022840"/>
    </source>
</evidence>
<comment type="subcellular location">
    <subcellularLocation>
        <location evidence="1">Nucleus</location>
    </subcellularLocation>
</comment>
<dbReference type="Gene3D" id="3.40.50.300">
    <property type="entry name" value="P-loop containing nucleotide triphosphate hydrolases"/>
    <property type="match status" value="1"/>
</dbReference>
<dbReference type="Pfam" id="PF13041">
    <property type="entry name" value="PPR_2"/>
    <property type="match status" value="1"/>
</dbReference>
<feature type="repeat" description="PPR" evidence="21">
    <location>
        <begin position="829"/>
        <end position="863"/>
    </location>
</feature>
<evidence type="ECO:0000256" key="16">
    <source>
        <dbReference type="ARBA" id="ARBA00023254"/>
    </source>
</evidence>
<dbReference type="Pfam" id="PF26066">
    <property type="entry name" value="MCM9_N"/>
    <property type="match status" value="1"/>
</dbReference>
<protein>
    <recommendedName>
        <fullName evidence="20">Probable DNA helicase MCM9</fullName>
        <ecNumber evidence="3">3.6.4.12</ecNumber>
    </recommendedName>
    <alternativeName>
        <fullName evidence="17">Minichromosome maintenance 9</fullName>
    </alternativeName>
</protein>
<accession>A0A2Z7ANK6</accession>
<dbReference type="InterPro" id="IPR002885">
    <property type="entry name" value="PPR_rpt"/>
</dbReference>
<dbReference type="GO" id="GO:0008270">
    <property type="term" value="F:zinc ion binding"/>
    <property type="evidence" value="ECO:0007669"/>
    <property type="project" value="UniProtKB-KW"/>
</dbReference>
<dbReference type="Gene3D" id="2.40.50.140">
    <property type="entry name" value="Nucleic acid-binding proteins"/>
    <property type="match status" value="1"/>
</dbReference>
<dbReference type="EC" id="3.6.4.12" evidence="3"/>
<evidence type="ECO:0000256" key="9">
    <source>
        <dbReference type="ARBA" id="ARBA00022801"/>
    </source>
</evidence>
<dbReference type="SUPFAM" id="SSF50249">
    <property type="entry name" value="Nucleic acid-binding proteins"/>
    <property type="match status" value="1"/>
</dbReference>
<dbReference type="PROSITE" id="PS50051">
    <property type="entry name" value="MCM_2"/>
    <property type="match status" value="1"/>
</dbReference>
<gene>
    <name evidence="24" type="ORF">F511_05382</name>
</gene>
<dbReference type="InterPro" id="IPR001208">
    <property type="entry name" value="MCM_dom"/>
</dbReference>
<evidence type="ECO:0000256" key="3">
    <source>
        <dbReference type="ARBA" id="ARBA00012551"/>
    </source>
</evidence>
<dbReference type="Gene3D" id="1.25.40.10">
    <property type="entry name" value="Tetratricopeptide repeat domain"/>
    <property type="match status" value="1"/>
</dbReference>
<reference evidence="24 25" key="1">
    <citation type="journal article" date="2015" name="Proc. Natl. Acad. Sci. U.S.A.">
        <title>The resurrection genome of Boea hygrometrica: A blueprint for survival of dehydration.</title>
        <authorList>
            <person name="Xiao L."/>
            <person name="Yang G."/>
            <person name="Zhang L."/>
            <person name="Yang X."/>
            <person name="Zhao S."/>
            <person name="Ji Z."/>
            <person name="Zhou Q."/>
            <person name="Hu M."/>
            <person name="Wang Y."/>
            <person name="Chen M."/>
            <person name="Xu Y."/>
            <person name="Jin H."/>
            <person name="Xiao X."/>
            <person name="Hu G."/>
            <person name="Bao F."/>
            <person name="Hu Y."/>
            <person name="Wan P."/>
            <person name="Li L."/>
            <person name="Deng X."/>
            <person name="Kuang T."/>
            <person name="Xiang C."/>
            <person name="Zhu J.K."/>
            <person name="Oliver M.J."/>
            <person name="He Y."/>
        </authorList>
    </citation>
    <scope>NUCLEOTIDE SEQUENCE [LARGE SCALE GENOMIC DNA]</scope>
    <source>
        <strain evidence="25">cv. XS01</strain>
    </source>
</reference>
<keyword evidence="7" id="KW-0227">DNA damage</keyword>
<evidence type="ECO:0000256" key="1">
    <source>
        <dbReference type="ARBA" id="ARBA00004123"/>
    </source>
</evidence>
<evidence type="ECO:0000256" key="5">
    <source>
        <dbReference type="ARBA" id="ARBA00022737"/>
    </source>
</evidence>
<dbReference type="Pfam" id="PF17855">
    <property type="entry name" value="MCM_lid"/>
    <property type="match status" value="1"/>
</dbReference>
<dbReference type="SMART" id="SM00382">
    <property type="entry name" value="AAA"/>
    <property type="match status" value="1"/>
</dbReference>
<dbReference type="InterPro" id="IPR012340">
    <property type="entry name" value="NA-bd_OB-fold"/>
</dbReference>
<evidence type="ECO:0000256" key="10">
    <source>
        <dbReference type="ARBA" id="ARBA00022806"/>
    </source>
</evidence>
<comment type="catalytic activity">
    <reaction evidence="18">
        <text>ATP + H2O = ADP + phosphate + H(+)</text>
        <dbReference type="Rhea" id="RHEA:13065"/>
        <dbReference type="ChEBI" id="CHEBI:15377"/>
        <dbReference type="ChEBI" id="CHEBI:15378"/>
        <dbReference type="ChEBI" id="CHEBI:30616"/>
        <dbReference type="ChEBI" id="CHEBI:43474"/>
        <dbReference type="ChEBI" id="CHEBI:456216"/>
        <dbReference type="EC" id="3.6.4.12"/>
    </reaction>
</comment>
<evidence type="ECO:0000256" key="15">
    <source>
        <dbReference type="ARBA" id="ARBA00023242"/>
    </source>
</evidence>
<dbReference type="GO" id="GO:0016787">
    <property type="term" value="F:hydrolase activity"/>
    <property type="evidence" value="ECO:0007669"/>
    <property type="project" value="UniProtKB-KW"/>
</dbReference>
<evidence type="ECO:0000256" key="20">
    <source>
        <dbReference type="ARBA" id="ARBA00069557"/>
    </source>
</evidence>
<dbReference type="GO" id="GO:0005524">
    <property type="term" value="F:ATP binding"/>
    <property type="evidence" value="ECO:0007669"/>
    <property type="project" value="UniProtKB-KW"/>
</dbReference>
<keyword evidence="4" id="KW-0479">Metal-binding</keyword>
<dbReference type="GO" id="GO:0003697">
    <property type="term" value="F:single-stranded DNA binding"/>
    <property type="evidence" value="ECO:0007669"/>
    <property type="project" value="TreeGrafter"/>
</dbReference>
<keyword evidence="25" id="KW-1185">Reference proteome</keyword>
<dbReference type="CDD" id="cd17760">
    <property type="entry name" value="MCM9"/>
    <property type="match status" value="1"/>
</dbReference>
<dbReference type="Pfam" id="PF01535">
    <property type="entry name" value="PPR"/>
    <property type="match status" value="1"/>
</dbReference>
<evidence type="ECO:0000256" key="8">
    <source>
        <dbReference type="ARBA" id="ARBA00022771"/>
    </source>
</evidence>
<keyword evidence="12 22" id="KW-0067">ATP-binding</keyword>
<keyword evidence="16" id="KW-0469">Meiosis</keyword>
<evidence type="ECO:0000259" key="23">
    <source>
        <dbReference type="PROSITE" id="PS50051"/>
    </source>
</evidence>
<dbReference type="InterPro" id="IPR058768">
    <property type="entry name" value="MCM9_N"/>
</dbReference>
<dbReference type="PRINTS" id="PR01657">
    <property type="entry name" value="MCMFAMILY"/>
</dbReference>
<dbReference type="Pfam" id="PF00493">
    <property type="entry name" value="MCM"/>
    <property type="match status" value="1"/>
</dbReference>
<keyword evidence="5" id="KW-0677">Repeat</keyword>
<keyword evidence="8" id="KW-0863">Zinc-finger</keyword>
<dbReference type="PROSITE" id="PS51375">
    <property type="entry name" value="PPR"/>
    <property type="match status" value="1"/>
</dbReference>
<organism evidence="24 25">
    <name type="scientific">Dorcoceras hygrometricum</name>
    <dbReference type="NCBI Taxonomy" id="472368"/>
    <lineage>
        <taxon>Eukaryota</taxon>
        <taxon>Viridiplantae</taxon>
        <taxon>Streptophyta</taxon>
        <taxon>Embryophyta</taxon>
        <taxon>Tracheophyta</taxon>
        <taxon>Spermatophyta</taxon>
        <taxon>Magnoliopsida</taxon>
        <taxon>eudicotyledons</taxon>
        <taxon>Gunneridae</taxon>
        <taxon>Pentapetalae</taxon>
        <taxon>asterids</taxon>
        <taxon>lamiids</taxon>
        <taxon>Lamiales</taxon>
        <taxon>Gesneriaceae</taxon>
        <taxon>Didymocarpoideae</taxon>
        <taxon>Trichosporeae</taxon>
        <taxon>Loxocarpinae</taxon>
        <taxon>Dorcoceras</taxon>
    </lineage>
</organism>
<evidence type="ECO:0000256" key="17">
    <source>
        <dbReference type="ARBA" id="ARBA00042301"/>
    </source>
</evidence>
<dbReference type="SUPFAM" id="SSF52540">
    <property type="entry name" value="P-loop containing nucleoside triphosphate hydrolases"/>
    <property type="match status" value="1"/>
</dbReference>
<evidence type="ECO:0000256" key="21">
    <source>
        <dbReference type="PROSITE-ProRule" id="PRU00708"/>
    </source>
</evidence>
<evidence type="ECO:0000256" key="22">
    <source>
        <dbReference type="RuleBase" id="RU004070"/>
    </source>
</evidence>
<keyword evidence="15" id="KW-0539">Nucleus</keyword>
<dbReference type="InterPro" id="IPR011990">
    <property type="entry name" value="TPR-like_helical_dom_sf"/>
</dbReference>
<dbReference type="EMBL" id="KV014110">
    <property type="protein sequence ID" value="KZV22750.1"/>
    <property type="molecule type" value="Genomic_DNA"/>
</dbReference>
<evidence type="ECO:0000256" key="6">
    <source>
        <dbReference type="ARBA" id="ARBA00022741"/>
    </source>
</evidence>
<dbReference type="PANTHER" id="PTHR11630:SF48">
    <property type="entry name" value="DNA HELICASE MCM9"/>
    <property type="match status" value="1"/>
</dbReference>
<keyword evidence="13 22" id="KW-0238">DNA-binding</keyword>
<evidence type="ECO:0000256" key="2">
    <source>
        <dbReference type="ARBA" id="ARBA00008010"/>
    </source>
</evidence>
<dbReference type="GO" id="GO:0005634">
    <property type="term" value="C:nucleus"/>
    <property type="evidence" value="ECO:0007669"/>
    <property type="project" value="UniProtKB-SubCell"/>
</dbReference>
<dbReference type="GO" id="GO:0000724">
    <property type="term" value="P:double-strand break repair via homologous recombination"/>
    <property type="evidence" value="ECO:0007669"/>
    <property type="project" value="TreeGrafter"/>
</dbReference>
<evidence type="ECO:0000256" key="14">
    <source>
        <dbReference type="ARBA" id="ARBA00023204"/>
    </source>
</evidence>
<sequence length="1046" mass="117398">MEEDESECSKEMAGFLIEHHLDQLKSIILTFDHRLHYPLYVDYAELMDKNPPIAHLVFSQPTKYLDLFDESAIWAQRVIFEDFKEVEIASVKSFVHVRINVSGSPLECPETFPGIGRVRVKHQGILLTLEGTVIRSGAVKMIEGEKIFECRNCESSRFQNVEDNKICHDYQEIKIQESTHVLGVGAIPRSMPIILKNDLVDTVKAGDNVIVTGVLTAKWSSDVKDVRCDLDPVLIANYIRRMNELKSDIDIPDNVIANFRQFWSDFSGTPLKGRNAVLRGICPQVFGLFTVKLAVALTLIGGVQHADASGTKVRGESHLLLVGDPGTGKSQFLKFAAKLSNRSVITTGLGSTSAGLTVTAVKDGGEWMLEAGALVLADGGLCCIDEFDSMREHDRATIHEAMEQQTISVAKAGLVTTLSTKTIVFGATNPKGQFDPDQPLSVNTTLSGPLLSRFDIVLVLLDTKNPQWDEVVSSHILSEHMEPSKGDCDQNLSNIWSLDMLRRYIQFVKGYFRPVLTKEAEKVISSYYQLQRRSATQNAARTTIRMLESLIRLAQAHARLMFRNEVTRLDAITAILCIESSMTTSAIVDNAGNALHSNFTENPDQECILSNARGCSRISFRSFSSSTEAMIIHGEHADGCGEEEEKDDLRSRIFRVRLPRRSATNVLQKWVNEGREITVSELRNISRDLSRSRRYKHALEESGGWGLRQCKAQPANLVCKKSRFLSSNMTKYKVGCGENRLEYVIEVSEWMVSHEEFQLSDTDYAVRIDLMTKVFGIDAAERYFERLPPSAKASETYTALLHSYAGLKLTEKAEEFYKKMTEEANLSLSAITYNELMTLYMSVGHLEKIPRIIEEMKRQNIAPDLFTYNLWVSSCAASLNIDEARRVLDVMSLDPGSDKSWLRYMKLADIYIISSSLTNLDSNAVVESDKDVTQRELISYDFLLILHGALGNKDKLDLIWKSFSMTRQKLTGRNYVCALSSYLILGNLKEAGEIIDQWKQSSTSTFNSSMCSKLLEALKDVGLTDEAKSFQKLLDEKGCVLMDEMR</sequence>
<comment type="function">
    <text evidence="19">Probable DNA helicase that may play a role in DNA repair during meiosis.</text>
</comment>
<feature type="domain" description="MCM C-terminal AAA(+) ATPase" evidence="23">
    <location>
        <begin position="273"/>
        <end position="476"/>
    </location>
</feature>
<comment type="similarity">
    <text evidence="2 22">Belongs to the MCM family.</text>
</comment>
<dbReference type="InterPro" id="IPR033762">
    <property type="entry name" value="MCM_OB"/>
</dbReference>
<evidence type="ECO:0000313" key="24">
    <source>
        <dbReference type="EMBL" id="KZV22750.1"/>
    </source>
</evidence>
<evidence type="ECO:0000256" key="18">
    <source>
        <dbReference type="ARBA" id="ARBA00047995"/>
    </source>
</evidence>
<dbReference type="InterPro" id="IPR041562">
    <property type="entry name" value="MCM_lid"/>
</dbReference>
<evidence type="ECO:0000256" key="7">
    <source>
        <dbReference type="ARBA" id="ARBA00022763"/>
    </source>
</evidence>
<keyword evidence="10" id="KW-0347">Helicase</keyword>
<dbReference type="InterPro" id="IPR003593">
    <property type="entry name" value="AAA+_ATPase"/>
</dbReference>
<evidence type="ECO:0000256" key="13">
    <source>
        <dbReference type="ARBA" id="ARBA00023125"/>
    </source>
</evidence>
<name>A0A2Z7ANK6_9LAMI</name>
<dbReference type="Pfam" id="PF17207">
    <property type="entry name" value="MCM_OB"/>
    <property type="match status" value="1"/>
</dbReference>
<evidence type="ECO:0000256" key="19">
    <source>
        <dbReference type="ARBA" id="ARBA00059876"/>
    </source>
</evidence>
<dbReference type="OrthoDB" id="271325at2759"/>
<dbReference type="PANTHER" id="PTHR11630">
    <property type="entry name" value="DNA REPLICATION LICENSING FACTOR MCM FAMILY MEMBER"/>
    <property type="match status" value="1"/>
</dbReference>
<keyword evidence="11" id="KW-0862">Zinc</keyword>
<dbReference type="NCBIfam" id="TIGR00756">
    <property type="entry name" value="PPR"/>
    <property type="match status" value="2"/>
</dbReference>
<dbReference type="SMART" id="SM00350">
    <property type="entry name" value="MCM"/>
    <property type="match status" value="1"/>
</dbReference>
<evidence type="ECO:0000313" key="25">
    <source>
        <dbReference type="Proteomes" id="UP000250235"/>
    </source>
</evidence>
<dbReference type="GO" id="GO:0051321">
    <property type="term" value="P:meiotic cell cycle"/>
    <property type="evidence" value="ECO:0007669"/>
    <property type="project" value="UniProtKB-KW"/>
</dbReference>
<keyword evidence="9" id="KW-0378">Hydrolase</keyword>
<dbReference type="GO" id="GO:0042555">
    <property type="term" value="C:MCM complex"/>
    <property type="evidence" value="ECO:0007669"/>
    <property type="project" value="TreeGrafter"/>
</dbReference>
<dbReference type="InterPro" id="IPR027417">
    <property type="entry name" value="P-loop_NTPase"/>
</dbReference>
<proteinExistence type="inferred from homology"/>